<accession>A0A8W8KPM6</accession>
<dbReference type="Proteomes" id="UP000005408">
    <property type="component" value="Unassembled WGS sequence"/>
</dbReference>
<proteinExistence type="predicted"/>
<evidence type="ECO:0000313" key="2">
    <source>
        <dbReference type="Proteomes" id="UP000005408"/>
    </source>
</evidence>
<organism evidence="1 2">
    <name type="scientific">Magallana gigas</name>
    <name type="common">Pacific oyster</name>
    <name type="synonym">Crassostrea gigas</name>
    <dbReference type="NCBI Taxonomy" id="29159"/>
    <lineage>
        <taxon>Eukaryota</taxon>
        <taxon>Metazoa</taxon>
        <taxon>Spiralia</taxon>
        <taxon>Lophotrochozoa</taxon>
        <taxon>Mollusca</taxon>
        <taxon>Bivalvia</taxon>
        <taxon>Autobranchia</taxon>
        <taxon>Pteriomorphia</taxon>
        <taxon>Ostreida</taxon>
        <taxon>Ostreoidea</taxon>
        <taxon>Ostreidae</taxon>
        <taxon>Magallana</taxon>
    </lineage>
</organism>
<evidence type="ECO:0000313" key="1">
    <source>
        <dbReference type="EnsemblMetazoa" id="G2477.4:cds"/>
    </source>
</evidence>
<keyword evidence="2" id="KW-1185">Reference proteome</keyword>
<dbReference type="AlphaFoldDB" id="A0A8W8KPM6"/>
<dbReference type="EnsemblMetazoa" id="G2477.4">
    <property type="protein sequence ID" value="G2477.4:cds"/>
    <property type="gene ID" value="G2477"/>
</dbReference>
<protein>
    <submittedName>
        <fullName evidence="1">Uncharacterized protein</fullName>
    </submittedName>
</protein>
<reference evidence="1" key="1">
    <citation type="submission" date="2022-08" db="UniProtKB">
        <authorList>
            <consortium name="EnsemblMetazoa"/>
        </authorList>
    </citation>
    <scope>IDENTIFICATION</scope>
    <source>
        <strain evidence="1">05x7-T-G4-1.051#20</strain>
    </source>
</reference>
<name>A0A8W8KPM6_MAGGI</name>
<sequence>IQKTHLSVRALDMANPIQEFEPSVLRHVYDDEEGNNFASEIVCRFMDGRYFIKTKFHEEFLERLEDERATDNTWIYLNGLEGLGKSSSSIYYVLKCRENGDLAVHYVDLNSIEARDEDLESFVAYSKKFGNRDCIIVDHLTLYNAHYLKKIEKIVKRKVIYPQFILIETGFTASAHKFMEFGREFQLDEDTFLNIWKGALEYMLSRKDKESKNYKHRLSLLDKGKEVYDEFSKEYIMTPRLLHSVLYDMYPRTNGTVEEAFAQYTKMKQHKILNFRSSENDEYTKFQLHTAVLLHCIPNKQEIIIKREWAQELKIGINIFEVEPFRIQTENLEYARMDLDVGDVCVKIRHLIPILANCWRERLPYDLEGMLQIAKTVGSNKILPIMFQNGGARKEFEKLLVATQKEIQSVLLPFSIGGETVYEVSQSKQELSQARCSLVHSFKNFFEPNGNELSVYDQDVSENFKGHERNVALFSLFIKQISKSFDSFLVYPQIPNFMGVDYFVFDCGMCGEVNEGCSPSKMVKVQEKTLYLVQVATGAVHRGDTLGKALNVVKQIFANENVVIHAVVVFASQSKNSFTLTKCAFKNISVINLNGTEKPLLQNNHLNKYFVSNLVQ</sequence>